<dbReference type="EMBL" id="CM007657">
    <property type="protein sequence ID" value="ONH95521.1"/>
    <property type="molecule type" value="Genomic_DNA"/>
</dbReference>
<organism evidence="2 3">
    <name type="scientific">Prunus persica</name>
    <name type="common">Peach</name>
    <name type="synonym">Amygdalus persica</name>
    <dbReference type="NCBI Taxonomy" id="3760"/>
    <lineage>
        <taxon>Eukaryota</taxon>
        <taxon>Viridiplantae</taxon>
        <taxon>Streptophyta</taxon>
        <taxon>Embryophyta</taxon>
        <taxon>Tracheophyta</taxon>
        <taxon>Spermatophyta</taxon>
        <taxon>Magnoliopsida</taxon>
        <taxon>eudicotyledons</taxon>
        <taxon>Gunneridae</taxon>
        <taxon>Pentapetalae</taxon>
        <taxon>rosids</taxon>
        <taxon>fabids</taxon>
        <taxon>Rosales</taxon>
        <taxon>Rosaceae</taxon>
        <taxon>Amygdaloideae</taxon>
        <taxon>Amygdaleae</taxon>
        <taxon>Prunus</taxon>
    </lineage>
</organism>
<gene>
    <name evidence="2" type="ORF">PRUPE_7G075400</name>
</gene>
<sequence length="82" mass="9268">MWKLLTILVVLALALVAPSEEARYGPCVIGANSPCNRRQWGDQDSSTLNNPPAASPNRPIHIVDYTDKYYFDIPELEPPFYF</sequence>
<feature type="signal peptide" evidence="1">
    <location>
        <begin position="1"/>
        <end position="22"/>
    </location>
</feature>
<evidence type="ECO:0000313" key="2">
    <source>
        <dbReference type="EMBL" id="ONH95521.1"/>
    </source>
</evidence>
<dbReference type="AlphaFoldDB" id="A0A251N874"/>
<feature type="chain" id="PRO_5012942253" evidence="1">
    <location>
        <begin position="23"/>
        <end position="82"/>
    </location>
</feature>
<keyword evidence="1" id="KW-0732">Signal</keyword>
<proteinExistence type="predicted"/>
<evidence type="ECO:0000256" key="1">
    <source>
        <dbReference type="SAM" id="SignalP"/>
    </source>
</evidence>
<evidence type="ECO:0000313" key="3">
    <source>
        <dbReference type="Proteomes" id="UP000006882"/>
    </source>
</evidence>
<keyword evidence="3" id="KW-1185">Reference proteome</keyword>
<dbReference type="Proteomes" id="UP000006882">
    <property type="component" value="Chromosome G7"/>
</dbReference>
<name>A0A251N874_PRUPE</name>
<accession>A0A251N874</accession>
<dbReference type="Gramene" id="ONH95521">
    <property type="protein sequence ID" value="ONH95521"/>
    <property type="gene ID" value="PRUPE_7G075400"/>
</dbReference>
<reference evidence="2 3" key="1">
    <citation type="journal article" date="2013" name="Nat. Genet.">
        <title>The high-quality draft genome of peach (Prunus persica) identifies unique patterns of genetic diversity, domestication and genome evolution.</title>
        <authorList>
            <consortium name="International Peach Genome Initiative"/>
            <person name="Verde I."/>
            <person name="Abbott A.G."/>
            <person name="Scalabrin S."/>
            <person name="Jung S."/>
            <person name="Shu S."/>
            <person name="Marroni F."/>
            <person name="Zhebentyayeva T."/>
            <person name="Dettori M.T."/>
            <person name="Grimwood J."/>
            <person name="Cattonaro F."/>
            <person name="Zuccolo A."/>
            <person name="Rossini L."/>
            <person name="Jenkins J."/>
            <person name="Vendramin E."/>
            <person name="Meisel L.A."/>
            <person name="Decroocq V."/>
            <person name="Sosinski B."/>
            <person name="Prochnik S."/>
            <person name="Mitros T."/>
            <person name="Policriti A."/>
            <person name="Cipriani G."/>
            <person name="Dondini L."/>
            <person name="Ficklin S."/>
            <person name="Goodstein D.M."/>
            <person name="Xuan P."/>
            <person name="Del Fabbro C."/>
            <person name="Aramini V."/>
            <person name="Copetti D."/>
            <person name="Gonzalez S."/>
            <person name="Horner D.S."/>
            <person name="Falchi R."/>
            <person name="Lucas S."/>
            <person name="Mica E."/>
            <person name="Maldonado J."/>
            <person name="Lazzari B."/>
            <person name="Bielenberg D."/>
            <person name="Pirona R."/>
            <person name="Miculan M."/>
            <person name="Barakat A."/>
            <person name="Testolin R."/>
            <person name="Stella A."/>
            <person name="Tartarini S."/>
            <person name="Tonutti P."/>
            <person name="Arus P."/>
            <person name="Orellana A."/>
            <person name="Wells C."/>
            <person name="Main D."/>
            <person name="Vizzotto G."/>
            <person name="Silva H."/>
            <person name="Salamini F."/>
            <person name="Schmutz J."/>
            <person name="Morgante M."/>
            <person name="Rokhsar D.S."/>
        </authorList>
    </citation>
    <scope>NUCLEOTIDE SEQUENCE [LARGE SCALE GENOMIC DNA]</scope>
    <source>
        <strain evidence="3">cv. Nemared</strain>
    </source>
</reference>
<protein>
    <submittedName>
        <fullName evidence="2">Uncharacterized protein</fullName>
    </submittedName>
</protein>